<dbReference type="Proteomes" id="UP000247437">
    <property type="component" value="Unassembled WGS sequence"/>
</dbReference>
<evidence type="ECO:0000313" key="1">
    <source>
        <dbReference type="EMBL" id="PYY71523.1"/>
    </source>
</evidence>
<accession>A0A2W0ESZ2</accession>
<evidence type="ECO:0000313" key="2">
    <source>
        <dbReference type="Proteomes" id="UP000247437"/>
    </source>
</evidence>
<name>A0A2W0ESZ2_PSEJE</name>
<protein>
    <submittedName>
        <fullName evidence="1">Uncharacterized protein</fullName>
    </submittedName>
</protein>
<gene>
    <name evidence="1" type="ORF">CRX42_05835</name>
</gene>
<dbReference type="AlphaFoldDB" id="A0A2W0ESZ2"/>
<dbReference type="EMBL" id="PDLL01000040">
    <property type="protein sequence ID" value="PYY71523.1"/>
    <property type="molecule type" value="Genomic_DNA"/>
</dbReference>
<comment type="caution">
    <text evidence="1">The sequence shown here is derived from an EMBL/GenBank/DDBJ whole genome shotgun (WGS) entry which is preliminary data.</text>
</comment>
<proteinExistence type="predicted"/>
<organism evidence="1 2">
    <name type="scientific">Pseudomonas jessenii</name>
    <dbReference type="NCBI Taxonomy" id="77298"/>
    <lineage>
        <taxon>Bacteria</taxon>
        <taxon>Pseudomonadati</taxon>
        <taxon>Pseudomonadota</taxon>
        <taxon>Gammaproteobacteria</taxon>
        <taxon>Pseudomonadales</taxon>
        <taxon>Pseudomonadaceae</taxon>
        <taxon>Pseudomonas</taxon>
    </lineage>
</organism>
<sequence length="77" mass="8438">MSCQGAPRYTREKVSVIAGKQLASRSGASVAVIHGRPYGEQSLPNQVMYMLSFVDMNKKRLDAIQALLDELQGELLA</sequence>
<reference evidence="1 2" key="1">
    <citation type="journal article" date="2018" name="Appl. Microbiol. Biotechnol.">
        <title>Characterization of the caprolactam degradation pathway in Pseudomonas jessenii using mass spectrometry-based proteomics.</title>
        <authorList>
            <person name="Otzen M."/>
            <person name="Palacio C."/>
            <person name="Janssen D.B."/>
        </authorList>
    </citation>
    <scope>NUCLEOTIDE SEQUENCE [LARGE SCALE GENOMIC DNA]</scope>
    <source>
        <strain evidence="1 2">GO3</strain>
    </source>
</reference>